<evidence type="ECO:0000256" key="2">
    <source>
        <dbReference type="SAM" id="Phobius"/>
    </source>
</evidence>
<dbReference type="EMBL" id="JBBHLL010000531">
    <property type="protein sequence ID" value="KAK7800846.1"/>
    <property type="molecule type" value="Genomic_DNA"/>
</dbReference>
<accession>A0AAW0HEN1</accession>
<evidence type="ECO:0000313" key="3">
    <source>
        <dbReference type="EMBL" id="KAK7800846.1"/>
    </source>
</evidence>
<comment type="caution">
    <text evidence="3">The sequence shown here is derived from an EMBL/GenBank/DDBJ whole genome shotgun (WGS) entry which is preliminary data.</text>
</comment>
<keyword evidence="2" id="KW-0812">Transmembrane</keyword>
<keyword evidence="4" id="KW-1185">Reference proteome</keyword>
<dbReference type="AlphaFoldDB" id="A0AAW0HEN1"/>
<name>A0AAW0HEN1_MYOGA</name>
<dbReference type="Proteomes" id="UP001488838">
    <property type="component" value="Unassembled WGS sequence"/>
</dbReference>
<proteinExistence type="predicted"/>
<keyword evidence="2" id="KW-1133">Transmembrane helix</keyword>
<feature type="region of interest" description="Disordered" evidence="1">
    <location>
        <begin position="101"/>
        <end position="132"/>
    </location>
</feature>
<reference evidence="3 4" key="1">
    <citation type="journal article" date="2023" name="bioRxiv">
        <title>Conserved and derived expression patterns and positive selection on dental genes reveal complex evolutionary context of ever-growing rodent molars.</title>
        <authorList>
            <person name="Calamari Z.T."/>
            <person name="Song A."/>
            <person name="Cohen E."/>
            <person name="Akter M."/>
            <person name="Roy R.D."/>
            <person name="Hallikas O."/>
            <person name="Christensen M.M."/>
            <person name="Li P."/>
            <person name="Marangoni P."/>
            <person name="Jernvall J."/>
            <person name="Klein O.D."/>
        </authorList>
    </citation>
    <scope>NUCLEOTIDE SEQUENCE [LARGE SCALE GENOMIC DNA]</scope>
    <source>
        <strain evidence="3">V071</strain>
    </source>
</reference>
<protein>
    <submittedName>
        <fullName evidence="3">Uncharacterized protein</fullName>
    </submittedName>
</protein>
<keyword evidence="2" id="KW-0472">Membrane</keyword>
<sequence length="132" mass="14307">MMVSDEDYEEEEEEELYNRPVKATSLPALGQDSSSISLPTFLVAGGSLVFGLLLCVFIILRLKRTWKSPAVRESKASSPPPYSLGQLKPAFTLVPLLASAGPHNSSRPDSCPGVRDLQSPYDTGNRDGLCHS</sequence>
<evidence type="ECO:0000256" key="1">
    <source>
        <dbReference type="SAM" id="MobiDB-lite"/>
    </source>
</evidence>
<organism evidence="3 4">
    <name type="scientific">Myodes glareolus</name>
    <name type="common">Bank vole</name>
    <name type="synonym">Clethrionomys glareolus</name>
    <dbReference type="NCBI Taxonomy" id="447135"/>
    <lineage>
        <taxon>Eukaryota</taxon>
        <taxon>Metazoa</taxon>
        <taxon>Chordata</taxon>
        <taxon>Craniata</taxon>
        <taxon>Vertebrata</taxon>
        <taxon>Euteleostomi</taxon>
        <taxon>Mammalia</taxon>
        <taxon>Eutheria</taxon>
        <taxon>Euarchontoglires</taxon>
        <taxon>Glires</taxon>
        <taxon>Rodentia</taxon>
        <taxon>Myomorpha</taxon>
        <taxon>Muroidea</taxon>
        <taxon>Cricetidae</taxon>
        <taxon>Arvicolinae</taxon>
        <taxon>Myodes</taxon>
    </lineage>
</organism>
<evidence type="ECO:0000313" key="4">
    <source>
        <dbReference type="Proteomes" id="UP001488838"/>
    </source>
</evidence>
<feature type="transmembrane region" description="Helical" evidence="2">
    <location>
        <begin position="36"/>
        <end position="60"/>
    </location>
</feature>
<gene>
    <name evidence="3" type="ORF">U0070_011156</name>
</gene>